<dbReference type="AlphaFoldDB" id="A0A5C6NAU9"/>
<dbReference type="EMBL" id="RHFK02000016">
    <property type="protein sequence ID" value="TWW63561.1"/>
    <property type="molecule type" value="Genomic_DNA"/>
</dbReference>
<evidence type="ECO:0000256" key="1">
    <source>
        <dbReference type="SAM" id="MobiDB-lite"/>
    </source>
</evidence>
<accession>A0A5C6NAU9</accession>
<comment type="caution">
    <text evidence="2">The sequence shown here is derived from an EMBL/GenBank/DDBJ whole genome shotgun (WGS) entry which is preliminary data.</text>
</comment>
<dbReference type="Proteomes" id="UP000324091">
    <property type="component" value="Chromosome 3"/>
</dbReference>
<sequence length="155" mass="16069">MRMTARFKETELIRGNTEIMKLGAAAGWETGTGVDLVQSKSSMVEAGEQIALRSQALTHACQHSTCSLSPILPTGGLEAEGGRRGGSSSSHGDGGHSSVSGGGGSSSSGGGAAHFKSPWQQSVNVFGSWSRPECVEELHQQAQLNLQSLLQASDE</sequence>
<dbReference type="PANTHER" id="PTHR23039:SF2">
    <property type="entry name" value="NHS-LIKE PROTEIN 2"/>
    <property type="match status" value="1"/>
</dbReference>
<name>A0A5C6NAU9_9TELE</name>
<organism evidence="2 3">
    <name type="scientific">Takifugu flavidus</name>
    <name type="common">sansaifugu</name>
    <dbReference type="NCBI Taxonomy" id="433684"/>
    <lineage>
        <taxon>Eukaryota</taxon>
        <taxon>Metazoa</taxon>
        <taxon>Chordata</taxon>
        <taxon>Craniata</taxon>
        <taxon>Vertebrata</taxon>
        <taxon>Euteleostomi</taxon>
        <taxon>Actinopterygii</taxon>
        <taxon>Neopterygii</taxon>
        <taxon>Teleostei</taxon>
        <taxon>Neoteleostei</taxon>
        <taxon>Acanthomorphata</taxon>
        <taxon>Eupercaria</taxon>
        <taxon>Tetraodontiformes</taxon>
        <taxon>Tetradontoidea</taxon>
        <taxon>Tetraodontidae</taxon>
        <taxon>Takifugu</taxon>
    </lineage>
</organism>
<proteinExistence type="predicted"/>
<feature type="region of interest" description="Disordered" evidence="1">
    <location>
        <begin position="68"/>
        <end position="115"/>
    </location>
</feature>
<evidence type="ECO:0000313" key="2">
    <source>
        <dbReference type="EMBL" id="TWW63561.1"/>
    </source>
</evidence>
<feature type="compositionally biased region" description="Low complexity" evidence="1">
    <location>
        <begin position="86"/>
        <end position="99"/>
    </location>
</feature>
<dbReference type="PANTHER" id="PTHR23039">
    <property type="entry name" value="NANCE-HORAN SYNDROME PROTEIN"/>
    <property type="match status" value="1"/>
</dbReference>
<feature type="compositionally biased region" description="Gly residues" evidence="1">
    <location>
        <begin position="100"/>
        <end position="112"/>
    </location>
</feature>
<dbReference type="GO" id="GO:0030154">
    <property type="term" value="P:cell differentiation"/>
    <property type="evidence" value="ECO:0007669"/>
    <property type="project" value="TreeGrafter"/>
</dbReference>
<dbReference type="InterPro" id="IPR024845">
    <property type="entry name" value="NHS-like"/>
</dbReference>
<keyword evidence="3" id="KW-1185">Reference proteome</keyword>
<evidence type="ECO:0000313" key="3">
    <source>
        <dbReference type="Proteomes" id="UP000324091"/>
    </source>
</evidence>
<protein>
    <submittedName>
        <fullName evidence="2">Uncharacterized protein</fullName>
    </submittedName>
</protein>
<gene>
    <name evidence="2" type="ORF">D4764_03G0005690</name>
</gene>
<dbReference type="Pfam" id="PF15273">
    <property type="entry name" value="NHS"/>
    <property type="match status" value="1"/>
</dbReference>
<reference evidence="2 3" key="1">
    <citation type="submission" date="2019-04" db="EMBL/GenBank/DDBJ databases">
        <title>Chromosome genome assembly for Takifugu flavidus.</title>
        <authorList>
            <person name="Xiao S."/>
        </authorList>
    </citation>
    <scope>NUCLEOTIDE SEQUENCE [LARGE SCALE GENOMIC DNA]</scope>
    <source>
        <strain evidence="2">HTHZ2018</strain>
        <tissue evidence="2">Muscle</tissue>
    </source>
</reference>